<sequence length="393" mass="44522">MYERMKEVKLFHTADWHLGKLVQGVYMTEDQAYVLEQFIEDVKQEQPDAVIIAGDLYDRAIPPTEAVELLNDILERLVLELHVPVLAIAGNHDSPDRIDFAVKLMERNGLYLCGQLRYPIEPIVLHDDAGEVHFYLIPYADPSIVRHVLGQEHIRSHQDAMEAIVAHIVENWDASARHVLIAHAFVTPYGEAEQNTSDSERPLSIGGAEYVSAELLKAFDYVALGHLHQAHHVGIEHVRYAGSPLKYSISEEKHHKGYLVVEVGSDGVEVRKTDLTARRDMRRVVGTIADIERYPRNEDYVYVTLTDENPVLFPMEKIRAVYPNAMHVERIAGQSKTAGEEAEQPAAAIIKQELKPLELFRAFYQEVRGAELSSDKEKLFAEAYELLLKESGE</sequence>
<dbReference type="PANTHER" id="PTHR30337:SF0">
    <property type="entry name" value="NUCLEASE SBCCD SUBUNIT D"/>
    <property type="match status" value="1"/>
</dbReference>
<evidence type="ECO:0000256" key="1">
    <source>
        <dbReference type="ARBA" id="ARBA00010555"/>
    </source>
</evidence>
<proteinExistence type="inferred from homology"/>
<keyword evidence="6 8" id="KW-0269">Exonuclease</keyword>
<comment type="function">
    <text evidence="8">SbcCD cleaves DNA hairpin structures. These structures can inhibit DNA replication and are intermediates in certain DNA recombination reactions. The complex acts as a 3'-&gt;5' double strand exonuclease that can open hairpins. It also has a 5' single-strand endonuclease activity.</text>
</comment>
<dbReference type="GO" id="GO:0004519">
    <property type="term" value="F:endonuclease activity"/>
    <property type="evidence" value="ECO:0007669"/>
    <property type="project" value="UniProtKB-KW"/>
</dbReference>
<keyword evidence="12" id="KW-1185">Reference proteome</keyword>
<evidence type="ECO:0000313" key="12">
    <source>
        <dbReference type="Proteomes" id="UP000683139"/>
    </source>
</evidence>
<keyword evidence="7 8" id="KW-0233">DNA recombination</keyword>
<dbReference type="Pfam" id="PF00149">
    <property type="entry name" value="Metallophos"/>
    <property type="match status" value="1"/>
</dbReference>
<comment type="similarity">
    <text evidence="1 8">Belongs to the SbcD family.</text>
</comment>
<dbReference type="Pfam" id="PF12320">
    <property type="entry name" value="SbcD_C"/>
    <property type="match status" value="1"/>
</dbReference>
<dbReference type="InterPro" id="IPR050535">
    <property type="entry name" value="DNA_Repair-Maintenance_Comp"/>
</dbReference>
<evidence type="ECO:0000256" key="6">
    <source>
        <dbReference type="ARBA" id="ARBA00022839"/>
    </source>
</evidence>
<dbReference type="AlphaFoldDB" id="A0A919YQJ6"/>
<dbReference type="PANTHER" id="PTHR30337">
    <property type="entry name" value="COMPONENT OF ATP-DEPENDENT DSDNA EXONUCLEASE"/>
    <property type="match status" value="1"/>
</dbReference>
<keyword evidence="4 8" id="KW-0540">Nuclease</keyword>
<evidence type="ECO:0000256" key="2">
    <source>
        <dbReference type="ARBA" id="ARBA00011322"/>
    </source>
</evidence>
<accession>A0A919YQJ6</accession>
<dbReference type="InterPro" id="IPR004593">
    <property type="entry name" value="SbcD"/>
</dbReference>
<evidence type="ECO:0000313" key="11">
    <source>
        <dbReference type="EMBL" id="GIP15536.1"/>
    </source>
</evidence>
<evidence type="ECO:0000256" key="5">
    <source>
        <dbReference type="ARBA" id="ARBA00022801"/>
    </source>
</evidence>
<dbReference type="InterPro" id="IPR041796">
    <property type="entry name" value="Mre11_N"/>
</dbReference>
<dbReference type="GO" id="GO:0006310">
    <property type="term" value="P:DNA recombination"/>
    <property type="evidence" value="ECO:0007669"/>
    <property type="project" value="UniProtKB-KW"/>
</dbReference>
<dbReference type="NCBIfam" id="TIGR00619">
    <property type="entry name" value="sbcd"/>
    <property type="match status" value="1"/>
</dbReference>
<dbReference type="EMBL" id="BOSE01000001">
    <property type="protein sequence ID" value="GIP15536.1"/>
    <property type="molecule type" value="Genomic_DNA"/>
</dbReference>
<evidence type="ECO:0000259" key="9">
    <source>
        <dbReference type="Pfam" id="PF00149"/>
    </source>
</evidence>
<evidence type="ECO:0000256" key="8">
    <source>
        <dbReference type="RuleBase" id="RU363069"/>
    </source>
</evidence>
<dbReference type="SUPFAM" id="SSF56300">
    <property type="entry name" value="Metallo-dependent phosphatases"/>
    <property type="match status" value="1"/>
</dbReference>
<comment type="subunit">
    <text evidence="2 8">Heterodimer of SbcC and SbcD.</text>
</comment>
<keyword evidence="8" id="KW-0255">Endonuclease</keyword>
<name>A0A919YQJ6_9BACL</name>
<comment type="caution">
    <text evidence="11">The sequence shown here is derived from an EMBL/GenBank/DDBJ whole genome shotgun (WGS) entry which is preliminary data.</text>
</comment>
<feature type="domain" description="Calcineurin-like phosphoesterase" evidence="9">
    <location>
        <begin position="9"/>
        <end position="229"/>
    </location>
</feature>
<dbReference type="Proteomes" id="UP000683139">
    <property type="component" value="Unassembled WGS sequence"/>
</dbReference>
<keyword evidence="8" id="KW-0235">DNA replication</keyword>
<dbReference type="CDD" id="cd00840">
    <property type="entry name" value="MPP_Mre11_N"/>
    <property type="match status" value="1"/>
</dbReference>
<dbReference type="Gene3D" id="3.60.21.10">
    <property type="match status" value="1"/>
</dbReference>
<keyword evidence="5 8" id="KW-0378">Hydrolase</keyword>
<dbReference type="GO" id="GO:0008408">
    <property type="term" value="F:3'-5' exonuclease activity"/>
    <property type="evidence" value="ECO:0007669"/>
    <property type="project" value="InterPro"/>
</dbReference>
<evidence type="ECO:0000256" key="3">
    <source>
        <dbReference type="ARBA" id="ARBA00013365"/>
    </source>
</evidence>
<dbReference type="InterPro" id="IPR026843">
    <property type="entry name" value="SbcD_C"/>
</dbReference>
<organism evidence="11 12">
    <name type="scientific">Paenibacillus montaniterrae</name>
    <dbReference type="NCBI Taxonomy" id="429341"/>
    <lineage>
        <taxon>Bacteria</taxon>
        <taxon>Bacillati</taxon>
        <taxon>Bacillota</taxon>
        <taxon>Bacilli</taxon>
        <taxon>Bacillales</taxon>
        <taxon>Paenibacillaceae</taxon>
        <taxon>Paenibacillus</taxon>
    </lineage>
</organism>
<evidence type="ECO:0000259" key="10">
    <source>
        <dbReference type="Pfam" id="PF12320"/>
    </source>
</evidence>
<evidence type="ECO:0000256" key="4">
    <source>
        <dbReference type="ARBA" id="ARBA00022722"/>
    </source>
</evidence>
<dbReference type="InterPro" id="IPR029052">
    <property type="entry name" value="Metallo-depent_PP-like"/>
</dbReference>
<reference evidence="11" key="1">
    <citation type="submission" date="2021-03" db="EMBL/GenBank/DDBJ databases">
        <title>Antimicrobial resistance genes in bacteria isolated from Japanese honey, and their potential for conferring macrolide and lincosamide resistance in the American foulbrood pathogen Paenibacillus larvae.</title>
        <authorList>
            <person name="Okamoto M."/>
            <person name="Kumagai M."/>
            <person name="Kanamori H."/>
            <person name="Takamatsu D."/>
        </authorList>
    </citation>
    <scope>NUCLEOTIDE SEQUENCE</scope>
    <source>
        <strain evidence="11">J40TS1</strain>
    </source>
</reference>
<dbReference type="InterPro" id="IPR004843">
    <property type="entry name" value="Calcineurin-like_PHP"/>
</dbReference>
<evidence type="ECO:0000256" key="7">
    <source>
        <dbReference type="ARBA" id="ARBA00023172"/>
    </source>
</evidence>
<dbReference type="GO" id="GO:0006260">
    <property type="term" value="P:DNA replication"/>
    <property type="evidence" value="ECO:0007669"/>
    <property type="project" value="UniProtKB-KW"/>
</dbReference>
<feature type="domain" description="Nuclease SbcCD subunit D C-terminal" evidence="10">
    <location>
        <begin position="278"/>
        <end position="367"/>
    </location>
</feature>
<protein>
    <recommendedName>
        <fullName evidence="3 8">Nuclease SbcCD subunit D</fullName>
    </recommendedName>
</protein>
<gene>
    <name evidence="8 11" type="primary">sbcD</name>
    <name evidence="11" type="ORF">J40TS1_11780</name>
</gene>